<keyword evidence="7" id="KW-1185">Reference proteome</keyword>
<feature type="region of interest" description="Disordered" evidence="3">
    <location>
        <begin position="536"/>
        <end position="594"/>
    </location>
</feature>
<keyword evidence="1 2" id="KW-0456">Lyase</keyword>
<dbReference type="EMBL" id="RBKT01000001">
    <property type="protein sequence ID" value="RKR88910.1"/>
    <property type="molecule type" value="Genomic_DNA"/>
</dbReference>
<comment type="similarity">
    <text evidence="2">Belongs to the polysaccharide lyase 1 family.</text>
</comment>
<dbReference type="Pfam" id="PF06439">
    <property type="entry name" value="3keto-disac_hyd"/>
    <property type="match status" value="1"/>
</dbReference>
<dbReference type="SUPFAM" id="SSF51126">
    <property type="entry name" value="Pectin lyase-like"/>
    <property type="match status" value="2"/>
</dbReference>
<evidence type="ECO:0000313" key="7">
    <source>
        <dbReference type="Proteomes" id="UP000277671"/>
    </source>
</evidence>
<dbReference type="AlphaFoldDB" id="A0A495JIM1"/>
<dbReference type="GO" id="GO:0030570">
    <property type="term" value="F:pectate lyase activity"/>
    <property type="evidence" value="ECO:0007669"/>
    <property type="project" value="InterPro"/>
</dbReference>
<dbReference type="Gene3D" id="2.160.20.10">
    <property type="entry name" value="Single-stranded right-handed beta-helix, Pectin lyase-like"/>
    <property type="match status" value="2"/>
</dbReference>
<dbReference type="PANTHER" id="PTHR31683">
    <property type="entry name" value="PECTATE LYASE 18-RELATED"/>
    <property type="match status" value="1"/>
</dbReference>
<proteinExistence type="inferred from homology"/>
<dbReference type="SMART" id="SM00710">
    <property type="entry name" value="PbH1"/>
    <property type="match status" value="9"/>
</dbReference>
<feature type="region of interest" description="Disordered" evidence="3">
    <location>
        <begin position="208"/>
        <end position="238"/>
    </location>
</feature>
<dbReference type="InterPro" id="IPR045032">
    <property type="entry name" value="PEL"/>
</dbReference>
<dbReference type="InterPro" id="IPR011050">
    <property type="entry name" value="Pectin_lyase_fold/virulence"/>
</dbReference>
<dbReference type="InterPro" id="IPR010496">
    <property type="entry name" value="AL/BT2_dom"/>
</dbReference>
<feature type="compositionally biased region" description="Pro residues" evidence="3">
    <location>
        <begin position="215"/>
        <end position="235"/>
    </location>
</feature>
<dbReference type="InterPro" id="IPR012334">
    <property type="entry name" value="Pectin_lyas_fold"/>
</dbReference>
<comment type="subcellular location">
    <subcellularLocation>
        <location evidence="2">Secreted</location>
    </subcellularLocation>
</comment>
<dbReference type="InterPro" id="IPR013320">
    <property type="entry name" value="ConA-like_dom_sf"/>
</dbReference>
<feature type="compositionally biased region" description="Low complexity" evidence="3">
    <location>
        <begin position="572"/>
        <end position="585"/>
    </location>
</feature>
<evidence type="ECO:0000256" key="4">
    <source>
        <dbReference type="SAM" id="SignalP"/>
    </source>
</evidence>
<dbReference type="SMART" id="SM00656">
    <property type="entry name" value="Amb_all"/>
    <property type="match status" value="2"/>
</dbReference>
<dbReference type="InterPro" id="IPR002022">
    <property type="entry name" value="Pec_lyase"/>
</dbReference>
<feature type="compositionally biased region" description="Pro residues" evidence="3">
    <location>
        <begin position="545"/>
        <end position="571"/>
    </location>
</feature>
<dbReference type="GO" id="GO:0016787">
    <property type="term" value="F:hydrolase activity"/>
    <property type="evidence" value="ECO:0007669"/>
    <property type="project" value="InterPro"/>
</dbReference>
<evidence type="ECO:0000313" key="6">
    <source>
        <dbReference type="EMBL" id="RKR88910.1"/>
    </source>
</evidence>
<dbReference type="Gene3D" id="2.60.120.560">
    <property type="entry name" value="Exo-inulinase, domain 1"/>
    <property type="match status" value="1"/>
</dbReference>
<dbReference type="Proteomes" id="UP000277671">
    <property type="component" value="Unassembled WGS sequence"/>
</dbReference>
<evidence type="ECO:0000256" key="1">
    <source>
        <dbReference type="ARBA" id="ARBA00023239"/>
    </source>
</evidence>
<keyword evidence="4" id="KW-0732">Signal</keyword>
<organism evidence="6 7">
    <name type="scientific">Micromonospora pisi</name>
    <dbReference type="NCBI Taxonomy" id="589240"/>
    <lineage>
        <taxon>Bacteria</taxon>
        <taxon>Bacillati</taxon>
        <taxon>Actinomycetota</taxon>
        <taxon>Actinomycetes</taxon>
        <taxon>Micromonosporales</taxon>
        <taxon>Micromonosporaceae</taxon>
        <taxon>Micromonospora</taxon>
    </lineage>
</organism>
<feature type="domain" description="Pectate lyase" evidence="5">
    <location>
        <begin position="591"/>
        <end position="794"/>
    </location>
</feature>
<name>A0A495JIM1_9ACTN</name>
<dbReference type="SUPFAM" id="SSF49899">
    <property type="entry name" value="Concanavalin A-like lectins/glucanases"/>
    <property type="match status" value="1"/>
</dbReference>
<comment type="caution">
    <text evidence="6">The sequence shown here is derived from an EMBL/GenBank/DDBJ whole genome shotgun (WGS) entry which is preliminary data.</text>
</comment>
<evidence type="ECO:0000256" key="2">
    <source>
        <dbReference type="RuleBase" id="RU361173"/>
    </source>
</evidence>
<dbReference type="GO" id="GO:0000272">
    <property type="term" value="P:polysaccharide catabolic process"/>
    <property type="evidence" value="ECO:0007669"/>
    <property type="project" value="UniProtKB-KW"/>
</dbReference>
<dbReference type="InterPro" id="IPR006311">
    <property type="entry name" value="TAT_signal"/>
</dbReference>
<accession>A0A495JIM1</accession>
<reference evidence="6 7" key="1">
    <citation type="submission" date="2018-10" db="EMBL/GenBank/DDBJ databases">
        <title>Sequencing the genomes of 1000 actinobacteria strains.</title>
        <authorList>
            <person name="Klenk H.-P."/>
        </authorList>
    </citation>
    <scope>NUCLEOTIDE SEQUENCE [LARGE SCALE GENOMIC DNA]</scope>
    <source>
        <strain evidence="6 7">DSM 45175</strain>
    </source>
</reference>
<sequence>METTETRRRHRRGLLIALGAAVTAVALALGMGATAYAATLFSDDFEDGNATGWTASGGSWSVATDGSRVYRQSGTSSDARSIAGTTSWSNYSVQATVKPTAFNGSNRFVALLARVQSSTSYYYLALRSNNTVELKRLAGGSSTTLDTASVSVSVGTTYTLRLDVNGSSLRGYVNDTLLAEGTDSQYATGRIGVATFNASANFDNVLVSSGGADPTPTPTNPTPTPTTPTPTPPGNPGGNVADGWASVNAWGQNGTTGGAGGPTVTVTSASQFITEAASAGPKIIQVNGMIALPGPMHEVSSDKTIVGVGANSGFTGGGLNIGLPIDNAITAPPANAVHNVILRNLNFRDWADDAVNVQMFSHHIWVDHNTWTTGADGGVDVKRGSSYVTISYNHADGTDKNMLLGHDDGNAAQDVGRLKVSYHHNFFDNTNQRNPRVRFGDQVHVYSNYYLNTGNYGVAATEDSGVIVEGNYFEGVDDPYHLGEASSGDGRLVARNNCFVGSGTGQTGGSVTDPPYPYTIGTACDTKATVLAQAGVGKVGAPGGPTNPPTTPPATTPPPTTPPATTPPPTSGPQTGLIGWATQNGGTTGGAGGQTVTVTDGQALADALESSSPLTIRVQGSLSLPDTMNDVRSNKTVLGVGSNATLDNGLNVSSATNVIIRNLTFRGWDDDAINVQGSRNVWIDHNTFDGGYDGAVDVKRESDFVTVSWNRVTNHTKSMLLGHDDGHTADIGHLRVTYHHNWFDGSRERHPRVRFGDPVHVFNNYYFGADYGVASTMGAGVLVEGNYFENVTRPTAVGYAESDPGDLVQRNNVFVNSGAPESAGDVAAVPYSYAMDAANSVKSIVTAGAGAGRINP</sequence>
<feature type="domain" description="Pectate lyase" evidence="5">
    <location>
        <begin position="259"/>
        <end position="479"/>
    </location>
</feature>
<dbReference type="RefSeq" id="WP_246017062.1">
    <property type="nucleotide sequence ID" value="NZ_RBKT01000001.1"/>
</dbReference>
<keyword evidence="2" id="KW-0119">Carbohydrate metabolism</keyword>
<dbReference type="PANTHER" id="PTHR31683:SF18">
    <property type="entry name" value="PECTATE LYASE 21-RELATED"/>
    <property type="match status" value="1"/>
</dbReference>
<dbReference type="Pfam" id="PF00544">
    <property type="entry name" value="Pectate_lyase_4"/>
    <property type="match status" value="2"/>
</dbReference>
<dbReference type="InterPro" id="IPR006626">
    <property type="entry name" value="PbH1"/>
</dbReference>
<evidence type="ECO:0000259" key="5">
    <source>
        <dbReference type="SMART" id="SM00656"/>
    </source>
</evidence>
<feature type="chain" id="PRO_5019755190" evidence="4">
    <location>
        <begin position="38"/>
        <end position="856"/>
    </location>
</feature>
<protein>
    <submittedName>
        <fullName evidence="6">Pectate lyase</fullName>
    </submittedName>
</protein>
<dbReference type="PROSITE" id="PS51318">
    <property type="entry name" value="TAT"/>
    <property type="match status" value="1"/>
</dbReference>
<gene>
    <name evidence="6" type="ORF">BDK92_3243</name>
</gene>
<dbReference type="GO" id="GO:0005576">
    <property type="term" value="C:extracellular region"/>
    <property type="evidence" value="ECO:0007669"/>
    <property type="project" value="UniProtKB-SubCell"/>
</dbReference>
<keyword evidence="2" id="KW-0624">Polysaccharide degradation</keyword>
<feature type="signal peptide" evidence="4">
    <location>
        <begin position="1"/>
        <end position="37"/>
    </location>
</feature>
<evidence type="ECO:0000256" key="3">
    <source>
        <dbReference type="SAM" id="MobiDB-lite"/>
    </source>
</evidence>
<keyword evidence="2" id="KW-0964">Secreted</keyword>